<evidence type="ECO:0000256" key="6">
    <source>
        <dbReference type="RuleBase" id="RU362125"/>
    </source>
</evidence>
<dbReference type="GO" id="GO:0033539">
    <property type="term" value="P:fatty acid beta-oxidation using acyl-CoA dehydrogenase"/>
    <property type="evidence" value="ECO:0007669"/>
    <property type="project" value="TreeGrafter"/>
</dbReference>
<name>A0A7J6KVP4_PERCH</name>
<accession>A0A7J6KVP4</accession>
<evidence type="ECO:0000259" key="7">
    <source>
        <dbReference type="Pfam" id="PF00441"/>
    </source>
</evidence>
<comment type="caution">
    <text evidence="10">The sequence shown here is derived from an EMBL/GenBank/DDBJ whole genome shotgun (WGS) entry which is preliminary data.</text>
</comment>
<evidence type="ECO:0000259" key="8">
    <source>
        <dbReference type="Pfam" id="PF02770"/>
    </source>
</evidence>
<keyword evidence="4 6" id="KW-0274">FAD</keyword>
<evidence type="ECO:0000256" key="3">
    <source>
        <dbReference type="ARBA" id="ARBA00022630"/>
    </source>
</evidence>
<keyword evidence="3 6" id="KW-0285">Flavoprotein</keyword>
<dbReference type="GO" id="GO:0003995">
    <property type="term" value="F:acyl-CoA dehydrogenase activity"/>
    <property type="evidence" value="ECO:0007669"/>
    <property type="project" value="TreeGrafter"/>
</dbReference>
<dbReference type="OrthoDB" id="9988775at2759"/>
<evidence type="ECO:0000313" key="11">
    <source>
        <dbReference type="Proteomes" id="UP000591131"/>
    </source>
</evidence>
<feature type="domain" description="Acyl-CoA dehydrogenase/oxidase C-terminal" evidence="7">
    <location>
        <begin position="252"/>
        <end position="404"/>
    </location>
</feature>
<comment type="cofactor">
    <cofactor evidence="1 6">
        <name>FAD</name>
        <dbReference type="ChEBI" id="CHEBI:57692"/>
    </cofactor>
</comment>
<dbReference type="Pfam" id="PF02770">
    <property type="entry name" value="Acyl-CoA_dh_M"/>
    <property type="match status" value="1"/>
</dbReference>
<evidence type="ECO:0000259" key="9">
    <source>
        <dbReference type="Pfam" id="PF02771"/>
    </source>
</evidence>
<dbReference type="Pfam" id="PF02771">
    <property type="entry name" value="Acyl-CoA_dh_N"/>
    <property type="match status" value="1"/>
</dbReference>
<dbReference type="Gene3D" id="2.40.110.10">
    <property type="entry name" value="Butyryl-CoA Dehydrogenase, subunit A, domain 2"/>
    <property type="match status" value="1"/>
</dbReference>
<evidence type="ECO:0000313" key="10">
    <source>
        <dbReference type="EMBL" id="KAF4650944.1"/>
    </source>
</evidence>
<protein>
    <submittedName>
        <fullName evidence="10">Isobutyryl-CoA dehydrogenase, mitochondrial</fullName>
    </submittedName>
</protein>
<feature type="domain" description="Acyl-CoA oxidase/dehydrogenase middle" evidence="8">
    <location>
        <begin position="147"/>
        <end position="240"/>
    </location>
</feature>
<keyword evidence="11" id="KW-1185">Reference proteome</keyword>
<dbReference type="SUPFAM" id="SSF56645">
    <property type="entry name" value="Acyl-CoA dehydrogenase NM domain-like"/>
    <property type="match status" value="1"/>
</dbReference>
<evidence type="ECO:0000256" key="4">
    <source>
        <dbReference type="ARBA" id="ARBA00022827"/>
    </source>
</evidence>
<dbReference type="InterPro" id="IPR036250">
    <property type="entry name" value="AcylCo_DH-like_C"/>
</dbReference>
<dbReference type="Proteomes" id="UP000591131">
    <property type="component" value="Unassembled WGS sequence"/>
</dbReference>
<proteinExistence type="inferred from homology"/>
<dbReference type="InterPro" id="IPR037069">
    <property type="entry name" value="AcylCoA_DH/ox_N_sf"/>
</dbReference>
<evidence type="ECO:0000256" key="1">
    <source>
        <dbReference type="ARBA" id="ARBA00001974"/>
    </source>
</evidence>
<dbReference type="EMBL" id="JAAPAO010001150">
    <property type="protein sequence ID" value="KAF4650944.1"/>
    <property type="molecule type" value="Genomic_DNA"/>
</dbReference>
<dbReference type="PANTHER" id="PTHR48083:SF28">
    <property type="entry name" value="ACYL-COA DEHYDROGENASE FAMILY PROTEIN (AFU_ORTHOLOGUE AFUA_6G10880)-RELATED"/>
    <property type="match status" value="1"/>
</dbReference>
<keyword evidence="5 6" id="KW-0560">Oxidoreductase</keyword>
<comment type="similarity">
    <text evidence="2 6">Belongs to the acyl-CoA dehydrogenase family.</text>
</comment>
<reference evidence="10 11" key="1">
    <citation type="submission" date="2020-04" db="EMBL/GenBank/DDBJ databases">
        <title>Perkinsus chesapeaki whole genome sequence.</title>
        <authorList>
            <person name="Bogema D.R."/>
        </authorList>
    </citation>
    <scope>NUCLEOTIDE SEQUENCE [LARGE SCALE GENOMIC DNA]</scope>
    <source>
        <strain evidence="10">ATCC PRA-425</strain>
    </source>
</reference>
<dbReference type="Gene3D" id="1.20.140.10">
    <property type="entry name" value="Butyryl-CoA Dehydrogenase, subunit A, domain 3"/>
    <property type="match status" value="1"/>
</dbReference>
<dbReference type="InterPro" id="IPR009075">
    <property type="entry name" value="AcylCo_DH/oxidase_C"/>
</dbReference>
<evidence type="ECO:0000256" key="2">
    <source>
        <dbReference type="ARBA" id="ARBA00009347"/>
    </source>
</evidence>
<dbReference type="Pfam" id="PF00441">
    <property type="entry name" value="Acyl-CoA_dh_1"/>
    <property type="match status" value="1"/>
</dbReference>
<dbReference type="AlphaFoldDB" id="A0A7J6KVP4"/>
<evidence type="ECO:0000256" key="5">
    <source>
        <dbReference type="ARBA" id="ARBA00023002"/>
    </source>
</evidence>
<dbReference type="InterPro" id="IPR009100">
    <property type="entry name" value="AcylCoA_DH/oxidase_NM_dom_sf"/>
</dbReference>
<sequence length="412" mass="46263">MTQFEPFGDQTKFCEPAWYQGAFTPYYTASHVEFRGKVRKFMAEEVEPFAEEWLEKGEYPLMIHKKMYDLGLQQAVLRAPPALGGPPEGQYDVFHEIILFNEMHRHECYPRMISIDSMALPPLVKYGPAHLRDKIVPQVIRGEKHIALGITEPTAGSDVARIKMTAVKKGDKYIVNGEKKWITGGLIADYITLAVRTGSSGMNGLSLLLVDMKSPGISVRALPTMADTDLKSTFITFDDVEVPISNLIGVENGGFIPLVENFNHERLVVSVGAATGARRCYTLALKHAMKRKTFGKRLIDHQIIRYKLAEMARMVESLWAETEHVGLQFQKRVPDRQLGEECAILKVNASKAFEFCAREAVQIFGGLGVTREGQGRYVERLYRHVRLSAIPGGSEEILLDMTMRMVAAKARQ</sequence>
<organism evidence="10 11">
    <name type="scientific">Perkinsus chesapeaki</name>
    <name type="common">Clam parasite</name>
    <name type="synonym">Perkinsus andrewsi</name>
    <dbReference type="NCBI Taxonomy" id="330153"/>
    <lineage>
        <taxon>Eukaryota</taxon>
        <taxon>Sar</taxon>
        <taxon>Alveolata</taxon>
        <taxon>Perkinsozoa</taxon>
        <taxon>Perkinsea</taxon>
        <taxon>Perkinsida</taxon>
        <taxon>Perkinsidae</taxon>
        <taxon>Perkinsus</taxon>
    </lineage>
</organism>
<dbReference type="GO" id="GO:0005737">
    <property type="term" value="C:cytoplasm"/>
    <property type="evidence" value="ECO:0007669"/>
    <property type="project" value="TreeGrafter"/>
</dbReference>
<gene>
    <name evidence="10" type="primary">ACAD8</name>
    <name evidence="10" type="ORF">FOL47_000766</name>
</gene>
<dbReference type="InterPro" id="IPR050741">
    <property type="entry name" value="Acyl-CoA_dehydrogenase"/>
</dbReference>
<dbReference type="InterPro" id="IPR006091">
    <property type="entry name" value="Acyl-CoA_Oxase/DH_mid-dom"/>
</dbReference>
<dbReference type="PANTHER" id="PTHR48083">
    <property type="entry name" value="MEDIUM-CHAIN SPECIFIC ACYL-COA DEHYDROGENASE, MITOCHONDRIAL-RELATED"/>
    <property type="match status" value="1"/>
</dbReference>
<feature type="domain" description="Acyl-CoA dehydrogenase/oxidase N-terminal" evidence="9">
    <location>
        <begin position="28"/>
        <end position="143"/>
    </location>
</feature>
<dbReference type="GO" id="GO:0050660">
    <property type="term" value="F:flavin adenine dinucleotide binding"/>
    <property type="evidence" value="ECO:0007669"/>
    <property type="project" value="InterPro"/>
</dbReference>
<dbReference type="SUPFAM" id="SSF47203">
    <property type="entry name" value="Acyl-CoA dehydrogenase C-terminal domain-like"/>
    <property type="match status" value="1"/>
</dbReference>
<dbReference type="Gene3D" id="1.10.540.10">
    <property type="entry name" value="Acyl-CoA dehydrogenase/oxidase, N-terminal domain"/>
    <property type="match status" value="1"/>
</dbReference>
<dbReference type="InterPro" id="IPR013786">
    <property type="entry name" value="AcylCoA_DH/ox_N"/>
</dbReference>
<dbReference type="InterPro" id="IPR046373">
    <property type="entry name" value="Acyl-CoA_Oxase/DH_mid-dom_sf"/>
</dbReference>